<evidence type="ECO:0000313" key="1">
    <source>
        <dbReference type="EMBL" id="MCQ4120754.1"/>
    </source>
</evidence>
<sequence>MTLGSISLAFLRVNYRLARLSLQLLEDVAVSRLDERGPIRIAYEQILIDCDRAAAYLLSDEDAARRAGELRRRTAVVRLPIAREHHGPQRCGVISLDEQRGRFHQRRQQDAGPS</sequence>
<gene>
    <name evidence="1" type="ORF">NOF53_16520</name>
</gene>
<accession>A0ABT1QER2</accession>
<evidence type="ECO:0000313" key="2">
    <source>
        <dbReference type="Proteomes" id="UP001524501"/>
    </source>
</evidence>
<comment type="caution">
    <text evidence="1">The sequence shown here is derived from an EMBL/GenBank/DDBJ whole genome shotgun (WGS) entry which is preliminary data.</text>
</comment>
<keyword evidence="2" id="KW-1185">Reference proteome</keyword>
<organism evidence="1 2">
    <name type="scientific">Rhodococcus tibetensis</name>
    <dbReference type="NCBI Taxonomy" id="2965064"/>
    <lineage>
        <taxon>Bacteria</taxon>
        <taxon>Bacillati</taxon>
        <taxon>Actinomycetota</taxon>
        <taxon>Actinomycetes</taxon>
        <taxon>Mycobacteriales</taxon>
        <taxon>Nocardiaceae</taxon>
        <taxon>Rhodococcus</taxon>
    </lineage>
</organism>
<dbReference type="Proteomes" id="UP001524501">
    <property type="component" value="Unassembled WGS sequence"/>
</dbReference>
<name>A0ABT1QER2_9NOCA</name>
<proteinExistence type="predicted"/>
<reference evidence="1 2" key="1">
    <citation type="submission" date="2022-07" db="EMBL/GenBank/DDBJ databases">
        <title>Degradation activity of malathion, p-nitrophenol and potential low-temperature adaptation strategy of Rhodococcus sp. FXJ9.536.</title>
        <authorList>
            <person name="Huang J."/>
            <person name="Huang Y."/>
        </authorList>
    </citation>
    <scope>NUCLEOTIDE SEQUENCE [LARGE SCALE GENOMIC DNA]</scope>
    <source>
        <strain evidence="1 2">FXJ9.536</strain>
    </source>
</reference>
<protein>
    <submittedName>
        <fullName evidence="1">Uncharacterized protein</fullName>
    </submittedName>
</protein>
<dbReference type="EMBL" id="JANFQF010000013">
    <property type="protein sequence ID" value="MCQ4120754.1"/>
    <property type="molecule type" value="Genomic_DNA"/>
</dbReference>
<dbReference type="RefSeq" id="WP_255970629.1">
    <property type="nucleotide sequence ID" value="NZ_JANFQF010000013.1"/>
</dbReference>